<name>A0AAN6WFL6_9PEZI</name>
<reference evidence="1" key="1">
    <citation type="journal article" date="2023" name="Mol. Phylogenet. Evol.">
        <title>Genome-scale phylogeny and comparative genomics of the fungal order Sordariales.</title>
        <authorList>
            <person name="Hensen N."/>
            <person name="Bonometti L."/>
            <person name="Westerberg I."/>
            <person name="Brannstrom I.O."/>
            <person name="Guillou S."/>
            <person name="Cros-Aarteil S."/>
            <person name="Calhoun S."/>
            <person name="Haridas S."/>
            <person name="Kuo A."/>
            <person name="Mondo S."/>
            <person name="Pangilinan J."/>
            <person name="Riley R."/>
            <person name="LaButti K."/>
            <person name="Andreopoulos B."/>
            <person name="Lipzen A."/>
            <person name="Chen C."/>
            <person name="Yan M."/>
            <person name="Daum C."/>
            <person name="Ng V."/>
            <person name="Clum A."/>
            <person name="Steindorff A."/>
            <person name="Ohm R.A."/>
            <person name="Martin F."/>
            <person name="Silar P."/>
            <person name="Natvig D.O."/>
            <person name="Lalanne C."/>
            <person name="Gautier V."/>
            <person name="Ament-Velasquez S.L."/>
            <person name="Kruys A."/>
            <person name="Hutchinson M.I."/>
            <person name="Powell A.J."/>
            <person name="Barry K."/>
            <person name="Miller A.N."/>
            <person name="Grigoriev I.V."/>
            <person name="Debuchy R."/>
            <person name="Gladieux P."/>
            <person name="Hiltunen Thoren M."/>
            <person name="Johannesson H."/>
        </authorList>
    </citation>
    <scope>NUCLEOTIDE SEQUENCE</scope>
    <source>
        <strain evidence="1">CBS 892.96</strain>
    </source>
</reference>
<comment type="caution">
    <text evidence="1">The sequence shown here is derived from an EMBL/GenBank/DDBJ whole genome shotgun (WGS) entry which is preliminary data.</text>
</comment>
<proteinExistence type="predicted"/>
<dbReference type="EMBL" id="MU866095">
    <property type="protein sequence ID" value="KAK4180748.1"/>
    <property type="molecule type" value="Genomic_DNA"/>
</dbReference>
<reference evidence="1" key="2">
    <citation type="submission" date="2023-05" db="EMBL/GenBank/DDBJ databases">
        <authorList>
            <consortium name="Lawrence Berkeley National Laboratory"/>
            <person name="Steindorff A."/>
            <person name="Hensen N."/>
            <person name="Bonometti L."/>
            <person name="Westerberg I."/>
            <person name="Brannstrom I.O."/>
            <person name="Guillou S."/>
            <person name="Cros-Aarteil S."/>
            <person name="Calhoun S."/>
            <person name="Haridas S."/>
            <person name="Kuo A."/>
            <person name="Mondo S."/>
            <person name="Pangilinan J."/>
            <person name="Riley R."/>
            <person name="Labutti K."/>
            <person name="Andreopoulos B."/>
            <person name="Lipzen A."/>
            <person name="Chen C."/>
            <person name="Yanf M."/>
            <person name="Daum C."/>
            <person name="Ng V."/>
            <person name="Clum A."/>
            <person name="Ohm R."/>
            <person name="Martin F."/>
            <person name="Silar P."/>
            <person name="Natvig D."/>
            <person name="Lalanne C."/>
            <person name="Gautier V."/>
            <person name="Ament-Velasquez S.L."/>
            <person name="Kruys A."/>
            <person name="Hutchinson M.I."/>
            <person name="Powell A.J."/>
            <person name="Barry K."/>
            <person name="Miller A.N."/>
            <person name="Grigoriev I.V."/>
            <person name="Debuchy R."/>
            <person name="Gladieux P."/>
            <person name="Thoren M.H."/>
            <person name="Johannesson H."/>
        </authorList>
    </citation>
    <scope>NUCLEOTIDE SEQUENCE</scope>
    <source>
        <strain evidence="1">CBS 892.96</strain>
    </source>
</reference>
<accession>A0AAN6WFL6</accession>
<organism evidence="1 2">
    <name type="scientific">Triangularia setosa</name>
    <dbReference type="NCBI Taxonomy" id="2587417"/>
    <lineage>
        <taxon>Eukaryota</taxon>
        <taxon>Fungi</taxon>
        <taxon>Dikarya</taxon>
        <taxon>Ascomycota</taxon>
        <taxon>Pezizomycotina</taxon>
        <taxon>Sordariomycetes</taxon>
        <taxon>Sordariomycetidae</taxon>
        <taxon>Sordariales</taxon>
        <taxon>Podosporaceae</taxon>
        <taxon>Triangularia</taxon>
    </lineage>
</organism>
<keyword evidence="2" id="KW-1185">Reference proteome</keyword>
<sequence>MHDDDSIPRDVGRLPTWGSCQGRPEAPLPCHGVEAVGRTATYGWWRCRTQFLLLCVCRPNGACRPGSSWLTGSSLPGATDLLGQDVDRPRCHVQYNHKRGPQVSQHYGQWATSLSGVGLIIGIYLMQCHDDQQMGKSLLCGAQMHGWIFRGMSRVSRYLTGSELGVHPTCFAHHASAIHLSGGVWCVVYGIVWCAMFGGCGGEALLALI</sequence>
<gene>
    <name evidence="1" type="ORF">QBC36DRAFT_15660</name>
</gene>
<dbReference type="AlphaFoldDB" id="A0AAN6WFL6"/>
<evidence type="ECO:0000313" key="2">
    <source>
        <dbReference type="Proteomes" id="UP001302321"/>
    </source>
</evidence>
<protein>
    <submittedName>
        <fullName evidence="1">Uncharacterized protein</fullName>
    </submittedName>
</protein>
<evidence type="ECO:0000313" key="1">
    <source>
        <dbReference type="EMBL" id="KAK4180748.1"/>
    </source>
</evidence>
<dbReference type="Proteomes" id="UP001302321">
    <property type="component" value="Unassembled WGS sequence"/>
</dbReference>